<evidence type="ECO:0000256" key="6">
    <source>
        <dbReference type="ARBA" id="ARBA00022840"/>
    </source>
</evidence>
<comment type="caution">
    <text evidence="9">The sequence shown here is derived from an EMBL/GenBank/DDBJ whole genome shotgun (WGS) entry which is preliminary data.</text>
</comment>
<dbReference type="PANTHER" id="PTHR43210:SF5">
    <property type="entry name" value="DETHIOBIOTIN SYNTHETASE"/>
    <property type="match status" value="1"/>
</dbReference>
<feature type="binding site" evidence="8">
    <location>
        <begin position="116"/>
        <end position="119"/>
    </location>
    <ligand>
        <name>ATP</name>
        <dbReference type="ChEBI" id="CHEBI:30616"/>
    </ligand>
</feature>
<comment type="subunit">
    <text evidence="8">Homodimer.</text>
</comment>
<dbReference type="InterPro" id="IPR027417">
    <property type="entry name" value="P-loop_NTPase"/>
</dbReference>
<comment type="caution">
    <text evidence="8">Lacks conserved residue(s) required for the propagation of feature annotation.</text>
</comment>
<protein>
    <recommendedName>
        <fullName evidence="8">ATP-dependent dethiobiotin synthetase BioD</fullName>
        <ecNumber evidence="8">6.3.3.3</ecNumber>
    </recommendedName>
    <alternativeName>
        <fullName evidence="8">DTB synthetase</fullName>
        <shortName evidence="8">DTBS</shortName>
    </alternativeName>
    <alternativeName>
        <fullName evidence="8">Dethiobiotin synthase</fullName>
    </alternativeName>
</protein>
<keyword evidence="6 8" id="KW-0067">ATP-binding</keyword>
<dbReference type="GO" id="GO:0000287">
    <property type="term" value="F:magnesium ion binding"/>
    <property type="evidence" value="ECO:0007669"/>
    <property type="project" value="UniProtKB-UniRule"/>
</dbReference>
<feature type="binding site" evidence="8">
    <location>
        <position position="54"/>
    </location>
    <ligand>
        <name>ATP</name>
        <dbReference type="ChEBI" id="CHEBI:30616"/>
    </ligand>
</feature>
<gene>
    <name evidence="8 9" type="primary">bioD</name>
    <name evidence="9" type="ORF">GCM10007391_04170</name>
</gene>
<organism evidence="9 10">
    <name type="scientific">Alteromonas halophila</name>
    <dbReference type="NCBI Taxonomy" id="516698"/>
    <lineage>
        <taxon>Bacteria</taxon>
        <taxon>Pseudomonadati</taxon>
        <taxon>Pseudomonadota</taxon>
        <taxon>Gammaproteobacteria</taxon>
        <taxon>Alteromonadales</taxon>
        <taxon>Alteromonadaceae</taxon>
        <taxon>Alteromonas/Salinimonas group</taxon>
        <taxon>Alteromonas</taxon>
    </lineage>
</organism>
<comment type="similarity">
    <text evidence="8">Belongs to the dethiobiotin synthetase family.</text>
</comment>
<keyword evidence="2 8" id="KW-0436">Ligase</keyword>
<sequence length="223" mass="23687">MSAYFVTGTDTEVGKTYVTCQLLRAATEAGLISVGYKPVAAGCETISGQRANEDAVAIQQASSLSLGLDQINPITFDAPVAPHIAAAQTASPIGEQHIKDGYHALGAHSPDLLLMEGAGGWRLPISDTRYMSDVVRSLQLPVILVVGMRLGCLNHALLSAEAIINDGLHLHGWVANGLSETMPVYAENLLYLKSAMPAPLLAEIPFRHTPARTTMASFLEQVV</sequence>
<feature type="binding site" evidence="8">
    <location>
        <position position="16"/>
    </location>
    <ligand>
        <name>Mg(2+)</name>
        <dbReference type="ChEBI" id="CHEBI:18420"/>
    </ligand>
</feature>
<dbReference type="GO" id="GO:0005524">
    <property type="term" value="F:ATP binding"/>
    <property type="evidence" value="ECO:0007669"/>
    <property type="project" value="UniProtKB-UniRule"/>
</dbReference>
<dbReference type="PIRSF" id="PIRSF006755">
    <property type="entry name" value="DTB_synth"/>
    <property type="match status" value="1"/>
</dbReference>
<dbReference type="Gene3D" id="3.40.50.300">
    <property type="entry name" value="P-loop containing nucleotide triphosphate hydrolases"/>
    <property type="match status" value="1"/>
</dbReference>
<evidence type="ECO:0000313" key="10">
    <source>
        <dbReference type="Proteomes" id="UP000631300"/>
    </source>
</evidence>
<dbReference type="GO" id="GO:0004141">
    <property type="term" value="F:dethiobiotin synthase activity"/>
    <property type="evidence" value="ECO:0007669"/>
    <property type="project" value="UniProtKB-UniRule"/>
</dbReference>
<keyword evidence="4 8" id="KW-0547">Nucleotide-binding</keyword>
<dbReference type="GO" id="GO:0042803">
    <property type="term" value="F:protein homodimerization activity"/>
    <property type="evidence" value="ECO:0007669"/>
    <property type="project" value="UniProtKB-ARBA"/>
</dbReference>
<reference evidence="9" key="1">
    <citation type="journal article" date="2014" name="Int. J. Syst. Evol. Microbiol.">
        <title>Complete genome sequence of Corynebacterium casei LMG S-19264T (=DSM 44701T), isolated from a smear-ripened cheese.</title>
        <authorList>
            <consortium name="US DOE Joint Genome Institute (JGI-PGF)"/>
            <person name="Walter F."/>
            <person name="Albersmeier A."/>
            <person name="Kalinowski J."/>
            <person name="Ruckert C."/>
        </authorList>
    </citation>
    <scope>NUCLEOTIDE SEQUENCE</scope>
    <source>
        <strain evidence="9">KCTC 22164</strain>
    </source>
</reference>
<dbReference type="InterPro" id="IPR004472">
    <property type="entry name" value="DTB_synth_BioD"/>
</dbReference>
<dbReference type="RefSeq" id="WP_189403425.1">
    <property type="nucleotide sequence ID" value="NZ_BMXP01000001.1"/>
</dbReference>
<dbReference type="SUPFAM" id="SSF52540">
    <property type="entry name" value="P-loop containing nucleoside triphosphate hydrolases"/>
    <property type="match status" value="1"/>
</dbReference>
<dbReference type="Proteomes" id="UP000631300">
    <property type="component" value="Unassembled WGS sequence"/>
</dbReference>
<evidence type="ECO:0000256" key="4">
    <source>
        <dbReference type="ARBA" id="ARBA00022741"/>
    </source>
</evidence>
<evidence type="ECO:0000313" key="9">
    <source>
        <dbReference type="EMBL" id="GGW75133.1"/>
    </source>
</evidence>
<feature type="active site" evidence="8">
    <location>
        <position position="37"/>
    </location>
</feature>
<name>A0A918JFF2_9ALTE</name>
<comment type="pathway">
    <text evidence="8">Cofactor biosynthesis; biotin biosynthesis; biotin from 7,8-diaminononanoate: step 1/2.</text>
</comment>
<dbReference type="EMBL" id="BMXP01000001">
    <property type="protein sequence ID" value="GGW75133.1"/>
    <property type="molecule type" value="Genomic_DNA"/>
</dbReference>
<evidence type="ECO:0000256" key="5">
    <source>
        <dbReference type="ARBA" id="ARBA00022756"/>
    </source>
</evidence>
<evidence type="ECO:0000256" key="1">
    <source>
        <dbReference type="ARBA" id="ARBA00022490"/>
    </source>
</evidence>
<reference evidence="9" key="2">
    <citation type="submission" date="2020-09" db="EMBL/GenBank/DDBJ databases">
        <authorList>
            <person name="Sun Q."/>
            <person name="Kim S."/>
        </authorList>
    </citation>
    <scope>NUCLEOTIDE SEQUENCE</scope>
    <source>
        <strain evidence="9">KCTC 22164</strain>
    </source>
</reference>
<accession>A0A918JFF2</accession>
<keyword evidence="7 8" id="KW-0460">Magnesium</keyword>
<dbReference type="NCBIfam" id="TIGR00347">
    <property type="entry name" value="bioD"/>
    <property type="match status" value="1"/>
</dbReference>
<comment type="subcellular location">
    <subcellularLocation>
        <location evidence="8">Cytoplasm</location>
    </subcellularLocation>
</comment>
<dbReference type="HAMAP" id="MF_00336">
    <property type="entry name" value="BioD"/>
    <property type="match status" value="1"/>
</dbReference>
<comment type="function">
    <text evidence="8">Catalyzes a mechanistically unusual reaction, the ATP-dependent insertion of CO2 between the N7 and N8 nitrogen atoms of 7,8-diaminopelargonic acid (DAPA, also called 7,8-diammoniononanoate) to form a ureido ring.</text>
</comment>
<comment type="cofactor">
    <cofactor evidence="8">
        <name>Mg(2+)</name>
        <dbReference type="ChEBI" id="CHEBI:18420"/>
    </cofactor>
</comment>
<evidence type="ECO:0000256" key="8">
    <source>
        <dbReference type="HAMAP-Rule" id="MF_00336"/>
    </source>
</evidence>
<dbReference type="GO" id="GO:0005829">
    <property type="term" value="C:cytosol"/>
    <property type="evidence" value="ECO:0007669"/>
    <property type="project" value="TreeGrafter"/>
</dbReference>
<evidence type="ECO:0000256" key="2">
    <source>
        <dbReference type="ARBA" id="ARBA00022598"/>
    </source>
</evidence>
<feature type="binding site" evidence="8">
    <location>
        <position position="116"/>
    </location>
    <ligand>
        <name>Mg(2+)</name>
        <dbReference type="ChEBI" id="CHEBI:18420"/>
    </ligand>
</feature>
<dbReference type="EC" id="6.3.3.3" evidence="8"/>
<feature type="binding site" evidence="8">
    <location>
        <position position="54"/>
    </location>
    <ligand>
        <name>Mg(2+)</name>
        <dbReference type="ChEBI" id="CHEBI:18420"/>
    </ligand>
</feature>
<evidence type="ECO:0000256" key="7">
    <source>
        <dbReference type="ARBA" id="ARBA00022842"/>
    </source>
</evidence>
<dbReference type="FunFam" id="3.40.50.300:FF:000292">
    <property type="entry name" value="ATP-dependent dethiobiotin synthetase BioD"/>
    <property type="match status" value="1"/>
</dbReference>
<evidence type="ECO:0000256" key="3">
    <source>
        <dbReference type="ARBA" id="ARBA00022723"/>
    </source>
</evidence>
<comment type="catalytic activity">
    <reaction evidence="8">
        <text>(7R,8S)-7,8-diammoniononanoate + CO2 + ATP = (4R,5S)-dethiobiotin + ADP + phosphate + 3 H(+)</text>
        <dbReference type="Rhea" id="RHEA:15805"/>
        <dbReference type="ChEBI" id="CHEBI:15378"/>
        <dbReference type="ChEBI" id="CHEBI:16526"/>
        <dbReference type="ChEBI" id="CHEBI:30616"/>
        <dbReference type="ChEBI" id="CHEBI:43474"/>
        <dbReference type="ChEBI" id="CHEBI:149469"/>
        <dbReference type="ChEBI" id="CHEBI:149473"/>
        <dbReference type="ChEBI" id="CHEBI:456216"/>
        <dbReference type="EC" id="6.3.3.3"/>
    </reaction>
</comment>
<feature type="binding site" evidence="8">
    <location>
        <begin position="12"/>
        <end position="17"/>
    </location>
    <ligand>
        <name>ATP</name>
        <dbReference type="ChEBI" id="CHEBI:30616"/>
    </ligand>
</feature>
<keyword evidence="1 8" id="KW-0963">Cytoplasm</keyword>
<keyword evidence="10" id="KW-1185">Reference proteome</keyword>
<dbReference type="GO" id="GO:0009102">
    <property type="term" value="P:biotin biosynthetic process"/>
    <property type="evidence" value="ECO:0007669"/>
    <property type="project" value="UniProtKB-UniRule"/>
</dbReference>
<dbReference type="PANTHER" id="PTHR43210">
    <property type="entry name" value="DETHIOBIOTIN SYNTHETASE"/>
    <property type="match status" value="1"/>
</dbReference>
<keyword evidence="5 8" id="KW-0093">Biotin biosynthesis</keyword>
<dbReference type="AlphaFoldDB" id="A0A918JFF2"/>
<dbReference type="Pfam" id="PF13500">
    <property type="entry name" value="AAA_26"/>
    <property type="match status" value="1"/>
</dbReference>
<keyword evidence="3 8" id="KW-0479">Metal-binding</keyword>
<proteinExistence type="inferred from homology"/>
<dbReference type="CDD" id="cd03109">
    <property type="entry name" value="DTBS"/>
    <property type="match status" value="1"/>
</dbReference>